<dbReference type="OrthoDB" id="413313at2759"/>
<proteinExistence type="evidence at protein level"/>
<organism evidence="1 2">
    <name type="scientific">Caenorhabditis elegans</name>
    <dbReference type="NCBI Taxonomy" id="6239"/>
    <lineage>
        <taxon>Eukaryota</taxon>
        <taxon>Metazoa</taxon>
        <taxon>Ecdysozoa</taxon>
        <taxon>Nematoda</taxon>
        <taxon>Chromadorea</taxon>
        <taxon>Rhabditida</taxon>
        <taxon>Rhabditina</taxon>
        <taxon>Rhabditomorpha</taxon>
        <taxon>Rhabditoidea</taxon>
        <taxon>Rhabditidae</taxon>
        <taxon>Peloderinae</taxon>
        <taxon>Caenorhabditis</taxon>
    </lineage>
</organism>
<name>S6FWQ1_CAEEL</name>
<dbReference type="GeneID" id="178413"/>
<accession>S6FWQ1</accession>
<dbReference type="ExpressionAtlas" id="S6FWQ1">
    <property type="expression patterns" value="baseline and differential"/>
</dbReference>
<dbReference type="CTD" id="178413"/>
<dbReference type="RefSeq" id="NP_001293851.1">
    <property type="nucleotide sequence ID" value="NM_001306922.1"/>
</dbReference>
<dbReference type="EMBL" id="BX284604">
    <property type="protein sequence ID" value="CDG24131.1"/>
    <property type="molecule type" value="Genomic_DNA"/>
</dbReference>
<dbReference type="Proteomes" id="UP000001940">
    <property type="component" value="Chromosome IV"/>
</dbReference>
<dbReference type="AlphaFoldDB" id="S6FWQ1"/>
<protein>
    <submittedName>
        <fullName evidence="1">Sulfatase domain-containing protein</fullName>
    </submittedName>
</protein>
<dbReference type="PeptideAtlas" id="S6FWQ1"/>
<evidence type="ECO:0000313" key="2">
    <source>
        <dbReference type="Proteomes" id="UP000001940"/>
    </source>
</evidence>
<evidence type="ECO:0007829" key="4">
    <source>
        <dbReference type="PeptideAtlas" id="S6FWQ1"/>
    </source>
</evidence>
<evidence type="ECO:0000313" key="1">
    <source>
        <dbReference type="EMBL" id="CDG24131.1"/>
    </source>
</evidence>
<keyword evidence="4" id="KW-1267">Proteomics identification</keyword>
<sequence>MSHVNKFGDTPHCIIDKNYYLATFCVCYDRV</sequence>
<dbReference type="AGR" id="WB:WBGene00012762"/>
<dbReference type="HOGENOM" id="CLU_018076_3_0_1"/>
<reference evidence="1 2" key="1">
    <citation type="journal article" date="1998" name="Science">
        <title>Genome sequence of the nematode C. elegans: a platform for investigating biology.</title>
        <authorList>
            <consortium name="The C. elegans sequencing consortium"/>
            <person name="Sulson J.E."/>
            <person name="Waterston R."/>
        </authorList>
    </citation>
    <scope>NUCLEOTIDE SEQUENCE [LARGE SCALE GENOMIC DNA]</scope>
    <source>
        <strain evidence="1 2">Bristol N2</strain>
    </source>
</reference>
<evidence type="ECO:0000313" key="3">
    <source>
        <dbReference type="WormBase" id="Y41E3.1d"/>
    </source>
</evidence>
<dbReference type="WormBase" id="Y41E3.1d">
    <property type="protein sequence ID" value="CE48481"/>
    <property type="gene ID" value="WBGene00012762"/>
</dbReference>
<keyword evidence="2" id="KW-1185">Reference proteome</keyword>
<dbReference type="Bgee" id="WBGene00012762">
    <property type="expression patterns" value="Expressed in germ line (C elegans) and 4 other cell types or tissues"/>
</dbReference>
<gene>
    <name evidence="1" type="ORF">CELE_Y41E3.1</name>
    <name evidence="1 3" type="ORF">Y41E3.1</name>
</gene>